<proteinExistence type="predicted"/>
<comment type="caution">
    <text evidence="3">The sequence shown here is derived from an EMBL/GenBank/DDBJ whole genome shotgun (WGS) entry which is preliminary data.</text>
</comment>
<accession>A0A9P5MSF5</accession>
<sequence length="79" mass="8668">MASSFFLFSAVITGLVAVTVQDLWPNGQDTSAFHLGNIYEVLADSDPNVTRASNPFPAKPPPFSPPRYAVWVLEPDYEP</sequence>
<name>A0A9P5MSF5_9AGAM</name>
<dbReference type="InterPro" id="IPR045338">
    <property type="entry name" value="DUF6535"/>
</dbReference>
<organism evidence="3 4">
    <name type="scientific">Russula ochroleuca</name>
    <dbReference type="NCBI Taxonomy" id="152965"/>
    <lineage>
        <taxon>Eukaryota</taxon>
        <taxon>Fungi</taxon>
        <taxon>Dikarya</taxon>
        <taxon>Basidiomycota</taxon>
        <taxon>Agaricomycotina</taxon>
        <taxon>Agaricomycetes</taxon>
        <taxon>Russulales</taxon>
        <taxon>Russulaceae</taxon>
        <taxon>Russula</taxon>
    </lineage>
</organism>
<dbReference type="Pfam" id="PF20153">
    <property type="entry name" value="DUF6535"/>
    <property type="match status" value="1"/>
</dbReference>
<evidence type="ECO:0000256" key="1">
    <source>
        <dbReference type="SAM" id="SignalP"/>
    </source>
</evidence>
<reference evidence="3" key="2">
    <citation type="journal article" date="2020" name="Nat. Commun.">
        <title>Large-scale genome sequencing of mycorrhizal fungi provides insights into the early evolution of symbiotic traits.</title>
        <authorList>
            <person name="Miyauchi S."/>
            <person name="Kiss E."/>
            <person name="Kuo A."/>
            <person name="Drula E."/>
            <person name="Kohler A."/>
            <person name="Sanchez-Garcia M."/>
            <person name="Morin E."/>
            <person name="Andreopoulos B."/>
            <person name="Barry K.W."/>
            <person name="Bonito G."/>
            <person name="Buee M."/>
            <person name="Carver A."/>
            <person name="Chen C."/>
            <person name="Cichocki N."/>
            <person name="Clum A."/>
            <person name="Culley D."/>
            <person name="Crous P.W."/>
            <person name="Fauchery L."/>
            <person name="Girlanda M."/>
            <person name="Hayes R.D."/>
            <person name="Keri Z."/>
            <person name="LaButti K."/>
            <person name="Lipzen A."/>
            <person name="Lombard V."/>
            <person name="Magnuson J."/>
            <person name="Maillard F."/>
            <person name="Murat C."/>
            <person name="Nolan M."/>
            <person name="Ohm R.A."/>
            <person name="Pangilinan J."/>
            <person name="Pereira M.F."/>
            <person name="Perotto S."/>
            <person name="Peter M."/>
            <person name="Pfister S."/>
            <person name="Riley R."/>
            <person name="Sitrit Y."/>
            <person name="Stielow J.B."/>
            <person name="Szollosi G."/>
            <person name="Zifcakova L."/>
            <person name="Stursova M."/>
            <person name="Spatafora J.W."/>
            <person name="Tedersoo L."/>
            <person name="Vaario L.M."/>
            <person name="Yamada A."/>
            <person name="Yan M."/>
            <person name="Wang P."/>
            <person name="Xu J."/>
            <person name="Bruns T."/>
            <person name="Baldrian P."/>
            <person name="Vilgalys R."/>
            <person name="Dunand C."/>
            <person name="Henrissat B."/>
            <person name="Grigoriev I.V."/>
            <person name="Hibbett D."/>
            <person name="Nagy L.G."/>
            <person name="Martin F.M."/>
        </authorList>
    </citation>
    <scope>NUCLEOTIDE SEQUENCE</scope>
    <source>
        <strain evidence="3">Prilba</strain>
    </source>
</reference>
<dbReference type="Proteomes" id="UP000759537">
    <property type="component" value="Unassembled WGS sequence"/>
</dbReference>
<dbReference type="EMBL" id="WHVB01000013">
    <property type="protein sequence ID" value="KAF8477700.1"/>
    <property type="molecule type" value="Genomic_DNA"/>
</dbReference>
<feature type="domain" description="DUF6535" evidence="2">
    <location>
        <begin position="6"/>
        <end position="72"/>
    </location>
</feature>
<feature type="chain" id="PRO_5040379541" description="DUF6535 domain-containing protein" evidence="1">
    <location>
        <begin position="18"/>
        <end position="79"/>
    </location>
</feature>
<dbReference type="AlphaFoldDB" id="A0A9P5MSF5"/>
<reference evidence="3" key="1">
    <citation type="submission" date="2019-10" db="EMBL/GenBank/DDBJ databases">
        <authorList>
            <consortium name="DOE Joint Genome Institute"/>
            <person name="Kuo A."/>
            <person name="Miyauchi S."/>
            <person name="Kiss E."/>
            <person name="Drula E."/>
            <person name="Kohler A."/>
            <person name="Sanchez-Garcia M."/>
            <person name="Andreopoulos B."/>
            <person name="Barry K.W."/>
            <person name="Bonito G."/>
            <person name="Buee M."/>
            <person name="Carver A."/>
            <person name="Chen C."/>
            <person name="Cichocki N."/>
            <person name="Clum A."/>
            <person name="Culley D."/>
            <person name="Crous P.W."/>
            <person name="Fauchery L."/>
            <person name="Girlanda M."/>
            <person name="Hayes R."/>
            <person name="Keri Z."/>
            <person name="LaButti K."/>
            <person name="Lipzen A."/>
            <person name="Lombard V."/>
            <person name="Magnuson J."/>
            <person name="Maillard F."/>
            <person name="Morin E."/>
            <person name="Murat C."/>
            <person name="Nolan M."/>
            <person name="Ohm R."/>
            <person name="Pangilinan J."/>
            <person name="Pereira M."/>
            <person name="Perotto S."/>
            <person name="Peter M."/>
            <person name="Riley R."/>
            <person name="Sitrit Y."/>
            <person name="Stielow B."/>
            <person name="Szollosi G."/>
            <person name="Zifcakova L."/>
            <person name="Stursova M."/>
            <person name="Spatafora J.W."/>
            <person name="Tedersoo L."/>
            <person name="Vaario L.-M."/>
            <person name="Yamada A."/>
            <person name="Yan M."/>
            <person name="Wang P."/>
            <person name="Xu J."/>
            <person name="Bruns T."/>
            <person name="Baldrian P."/>
            <person name="Vilgalys R."/>
            <person name="Henrissat B."/>
            <person name="Grigoriev I.V."/>
            <person name="Hibbett D."/>
            <person name="Nagy L.G."/>
            <person name="Martin F.M."/>
        </authorList>
    </citation>
    <scope>NUCLEOTIDE SEQUENCE</scope>
    <source>
        <strain evidence="3">Prilba</strain>
    </source>
</reference>
<keyword evidence="1" id="KW-0732">Signal</keyword>
<protein>
    <recommendedName>
        <fullName evidence="2">DUF6535 domain-containing protein</fullName>
    </recommendedName>
</protein>
<evidence type="ECO:0000313" key="4">
    <source>
        <dbReference type="Proteomes" id="UP000759537"/>
    </source>
</evidence>
<keyword evidence="4" id="KW-1185">Reference proteome</keyword>
<evidence type="ECO:0000313" key="3">
    <source>
        <dbReference type="EMBL" id="KAF8477700.1"/>
    </source>
</evidence>
<dbReference type="OrthoDB" id="3219854at2759"/>
<feature type="signal peptide" evidence="1">
    <location>
        <begin position="1"/>
        <end position="17"/>
    </location>
</feature>
<evidence type="ECO:0000259" key="2">
    <source>
        <dbReference type="Pfam" id="PF20153"/>
    </source>
</evidence>
<gene>
    <name evidence="3" type="ORF">DFH94DRAFT_694514</name>
</gene>